<evidence type="ECO:0000313" key="2">
    <source>
        <dbReference type="Proteomes" id="UP001178508"/>
    </source>
</evidence>
<accession>A0AAV1GGI2</accession>
<dbReference type="EMBL" id="OY660877">
    <property type="protein sequence ID" value="CAJ1073176.1"/>
    <property type="molecule type" value="Genomic_DNA"/>
</dbReference>
<reference evidence="1" key="1">
    <citation type="submission" date="2023-08" db="EMBL/GenBank/DDBJ databases">
        <authorList>
            <person name="Alioto T."/>
            <person name="Alioto T."/>
            <person name="Gomez Garrido J."/>
        </authorList>
    </citation>
    <scope>NUCLEOTIDE SEQUENCE</scope>
</reference>
<keyword evidence="2" id="KW-1185">Reference proteome</keyword>
<dbReference type="AlphaFoldDB" id="A0AAV1GGI2"/>
<dbReference type="Proteomes" id="UP001178508">
    <property type="component" value="Chromosome 14"/>
</dbReference>
<name>A0AAV1GGI2_XYRNO</name>
<evidence type="ECO:0000313" key="1">
    <source>
        <dbReference type="EMBL" id="CAJ1073176.1"/>
    </source>
</evidence>
<gene>
    <name evidence="1" type="ORF">XNOV1_A032002</name>
</gene>
<protein>
    <submittedName>
        <fullName evidence="1">Uncharacterized protein LOC121624267</fullName>
    </submittedName>
</protein>
<sequence>MKACPSPCRVDDILDLLLLFRGGRRLPLLTFLRLLGKLTSVAAVVPLGLLSLRPLQRWLNSFHLDAKWHGRRRIVVSCQCLLALAQWRDRAYISGSVPMGSIPSCREIVSTDACLSGRGAV</sequence>
<proteinExistence type="predicted"/>
<organism evidence="1 2">
    <name type="scientific">Xyrichtys novacula</name>
    <name type="common">Pearly razorfish</name>
    <name type="synonym">Hemipteronotus novacula</name>
    <dbReference type="NCBI Taxonomy" id="13765"/>
    <lineage>
        <taxon>Eukaryota</taxon>
        <taxon>Metazoa</taxon>
        <taxon>Chordata</taxon>
        <taxon>Craniata</taxon>
        <taxon>Vertebrata</taxon>
        <taxon>Euteleostomi</taxon>
        <taxon>Actinopterygii</taxon>
        <taxon>Neopterygii</taxon>
        <taxon>Teleostei</taxon>
        <taxon>Neoteleostei</taxon>
        <taxon>Acanthomorphata</taxon>
        <taxon>Eupercaria</taxon>
        <taxon>Labriformes</taxon>
        <taxon>Labridae</taxon>
        <taxon>Xyrichtys</taxon>
    </lineage>
</organism>